<organism evidence="5 6">
    <name type="scientific">Prochlorococcus marinus (strain MIT 9303)</name>
    <dbReference type="NCBI Taxonomy" id="59922"/>
    <lineage>
        <taxon>Bacteria</taxon>
        <taxon>Bacillati</taxon>
        <taxon>Cyanobacteriota</taxon>
        <taxon>Cyanophyceae</taxon>
        <taxon>Synechococcales</taxon>
        <taxon>Prochlorococcaceae</taxon>
        <taxon>Prochlorococcus</taxon>
    </lineage>
</organism>
<dbReference type="SUPFAM" id="SSF50891">
    <property type="entry name" value="Cyclophilin-like"/>
    <property type="match status" value="1"/>
</dbReference>
<keyword evidence="1 3" id="KW-0697">Rotamase</keyword>
<keyword evidence="2 3" id="KW-0413">Isomerase</keyword>
<evidence type="ECO:0000259" key="4">
    <source>
        <dbReference type="PROSITE" id="PS50072"/>
    </source>
</evidence>
<dbReference type="RefSeq" id="WP_011825508.1">
    <property type="nucleotide sequence ID" value="NC_008820.1"/>
</dbReference>
<dbReference type="STRING" id="59922.P9303_08461"/>
<dbReference type="PROSITE" id="PS50072">
    <property type="entry name" value="CSA_PPIASE_2"/>
    <property type="match status" value="1"/>
</dbReference>
<feature type="domain" description="PPIase cyclophilin-type" evidence="4">
    <location>
        <begin position="61"/>
        <end position="221"/>
    </location>
</feature>
<name>A2C7Y7_PROM3</name>
<dbReference type="EC" id="5.2.1.8" evidence="3"/>
<dbReference type="GO" id="GO:0003755">
    <property type="term" value="F:peptidyl-prolyl cis-trans isomerase activity"/>
    <property type="evidence" value="ECO:0007669"/>
    <property type="project" value="UniProtKB-UniRule"/>
</dbReference>
<dbReference type="BioCyc" id="PMAR59922:G1G80-761-MONOMER"/>
<comment type="function">
    <text evidence="3">PPIases accelerate the folding of proteins. It catalyzes the cis-trans isomerization of proline imidic peptide bonds in oligopeptides.</text>
</comment>
<dbReference type="PANTHER" id="PTHR43246">
    <property type="entry name" value="PEPTIDYL-PROLYL CIS-TRANS ISOMERASE CYP38, CHLOROPLASTIC"/>
    <property type="match status" value="1"/>
</dbReference>
<evidence type="ECO:0000256" key="2">
    <source>
        <dbReference type="ARBA" id="ARBA00023235"/>
    </source>
</evidence>
<sequence length="234" mass="25270">MLLSSLARLIRRQDIWGILLCVPLLVGCSKSTTASIKAVCSSLTSPCLQGKANVLMSTNRGAITLEVDGDAAPVTAGNFVDLVKRGVYNGTVFHRVVKEPVSFVVQGGDPASKDPKTLKTNYGKGSFIDPASAQARFIPFEVKLKTDDQPRYGKLITNPRELLQLQLTHKKGALAMARSPAPDSASAQFYIALRPLPELDGRYAVFGRVIKGLEVVDAIQQGDRIFKASLLMAK</sequence>
<dbReference type="HOGENOM" id="CLU_012062_16_4_3"/>
<dbReference type="Pfam" id="PF00160">
    <property type="entry name" value="Pro_isomerase"/>
    <property type="match status" value="1"/>
</dbReference>
<dbReference type="InterPro" id="IPR029000">
    <property type="entry name" value="Cyclophilin-like_dom_sf"/>
</dbReference>
<dbReference type="Gene3D" id="2.40.100.10">
    <property type="entry name" value="Cyclophilin-like"/>
    <property type="match status" value="1"/>
</dbReference>
<comment type="similarity">
    <text evidence="3">Belongs to the cyclophilin-type PPIase family.</text>
</comment>
<dbReference type="EMBL" id="CP000554">
    <property type="protein sequence ID" value="ABM77597.1"/>
    <property type="molecule type" value="Genomic_DNA"/>
</dbReference>
<evidence type="ECO:0000313" key="5">
    <source>
        <dbReference type="EMBL" id="ABM77597.1"/>
    </source>
</evidence>
<comment type="catalytic activity">
    <reaction evidence="3">
        <text>[protein]-peptidylproline (omega=180) = [protein]-peptidylproline (omega=0)</text>
        <dbReference type="Rhea" id="RHEA:16237"/>
        <dbReference type="Rhea" id="RHEA-COMP:10747"/>
        <dbReference type="Rhea" id="RHEA-COMP:10748"/>
        <dbReference type="ChEBI" id="CHEBI:83833"/>
        <dbReference type="ChEBI" id="CHEBI:83834"/>
        <dbReference type="EC" id="5.2.1.8"/>
    </reaction>
</comment>
<proteinExistence type="inferred from homology"/>
<dbReference type="Proteomes" id="UP000002274">
    <property type="component" value="Chromosome"/>
</dbReference>
<dbReference type="InterPro" id="IPR044665">
    <property type="entry name" value="E_coli_cyclophilin_A-like"/>
</dbReference>
<dbReference type="AlphaFoldDB" id="A2C7Y7"/>
<dbReference type="InterPro" id="IPR002130">
    <property type="entry name" value="Cyclophilin-type_PPIase_dom"/>
</dbReference>
<accession>A2C7Y7</accession>
<gene>
    <name evidence="5" type="ordered locus">P9303_08461</name>
</gene>
<evidence type="ECO:0000256" key="3">
    <source>
        <dbReference type="RuleBase" id="RU363019"/>
    </source>
</evidence>
<reference evidence="5 6" key="1">
    <citation type="journal article" date="2007" name="PLoS Genet.">
        <title>Patterns and implications of gene gain and loss in the evolution of Prochlorococcus.</title>
        <authorList>
            <person name="Kettler G.C."/>
            <person name="Martiny A.C."/>
            <person name="Huang K."/>
            <person name="Zucker J."/>
            <person name="Coleman M.L."/>
            <person name="Rodrigue S."/>
            <person name="Chen F."/>
            <person name="Lapidus A."/>
            <person name="Ferriera S."/>
            <person name="Johnson J."/>
            <person name="Steglich C."/>
            <person name="Church G.M."/>
            <person name="Richardson P."/>
            <person name="Chisholm S.W."/>
        </authorList>
    </citation>
    <scope>NUCLEOTIDE SEQUENCE [LARGE SCALE GENOMIC DNA]</scope>
    <source>
        <strain evidence="5 6">MIT 9303</strain>
    </source>
</reference>
<dbReference type="PRINTS" id="PR00153">
    <property type="entry name" value="CSAPPISMRASE"/>
</dbReference>
<dbReference type="KEGG" id="pmf:P9303_08461"/>
<evidence type="ECO:0000313" key="6">
    <source>
        <dbReference type="Proteomes" id="UP000002274"/>
    </source>
</evidence>
<evidence type="ECO:0000256" key="1">
    <source>
        <dbReference type="ARBA" id="ARBA00023110"/>
    </source>
</evidence>
<protein>
    <recommendedName>
        <fullName evidence="3">Peptidyl-prolyl cis-trans isomerase</fullName>
        <shortName evidence="3">PPIase</shortName>
        <ecNumber evidence="3">5.2.1.8</ecNumber>
    </recommendedName>
</protein>